<gene>
    <name evidence="1" type="ORF">RESH_04006</name>
</gene>
<sequence length="70" mass="8064">MAANDSTHAIRDTHWRSELQAFRLDVKMKYDRRPQRLEDVVERLTGVACCYRVSSTKAIGLMSARTRASH</sequence>
<dbReference type="AlphaFoldDB" id="M5S1B0"/>
<evidence type="ECO:0000313" key="1">
    <source>
        <dbReference type="EMBL" id="EMI25393.1"/>
    </source>
</evidence>
<dbReference type="EMBL" id="ANOF01000126">
    <property type="protein sequence ID" value="EMI25393.1"/>
    <property type="molecule type" value="Genomic_DNA"/>
</dbReference>
<name>M5S1B0_9BACT</name>
<accession>M5S1B0</accession>
<dbReference type="Proteomes" id="UP000011996">
    <property type="component" value="Unassembled WGS sequence"/>
</dbReference>
<organism evidence="1 2">
    <name type="scientific">Rhodopirellula europaea SH398</name>
    <dbReference type="NCBI Taxonomy" id="1263868"/>
    <lineage>
        <taxon>Bacteria</taxon>
        <taxon>Pseudomonadati</taxon>
        <taxon>Planctomycetota</taxon>
        <taxon>Planctomycetia</taxon>
        <taxon>Pirellulales</taxon>
        <taxon>Pirellulaceae</taxon>
        <taxon>Rhodopirellula</taxon>
    </lineage>
</organism>
<comment type="caution">
    <text evidence="1">The sequence shown here is derived from an EMBL/GenBank/DDBJ whole genome shotgun (WGS) entry which is preliminary data.</text>
</comment>
<reference evidence="1 2" key="1">
    <citation type="journal article" date="2013" name="Mar. Genomics">
        <title>Expression of sulfatases in Rhodopirellula baltica and the diversity of sulfatases in the genus Rhodopirellula.</title>
        <authorList>
            <person name="Wegner C.E."/>
            <person name="Richter-Heitmann T."/>
            <person name="Klindworth A."/>
            <person name="Klockow C."/>
            <person name="Richter M."/>
            <person name="Achstetter T."/>
            <person name="Glockner F.O."/>
            <person name="Harder J."/>
        </authorList>
    </citation>
    <scope>NUCLEOTIDE SEQUENCE [LARGE SCALE GENOMIC DNA]</scope>
    <source>
        <strain evidence="1 2">SH398</strain>
    </source>
</reference>
<protein>
    <submittedName>
        <fullName evidence="1">Uncharacterized protein</fullName>
    </submittedName>
</protein>
<evidence type="ECO:0000313" key="2">
    <source>
        <dbReference type="Proteomes" id="UP000011996"/>
    </source>
</evidence>
<proteinExistence type="predicted"/>